<sequence length="667" mass="73843">MDSIRGSHAGLKNLVQSYLWEEWKGRHKETCEELSSRFLNLRFVSLELPQQENSFDCGLFLLHYLELFLAKAPINFSPFKIAKFSDFLNVDWFPATEASLKRTLIQKLIFELLETHHEEIASAECNDELHSRFPEKNRTGLEFLSDGCTLEIACNGNLPNSQAGQGIEMTLLETSSTRNLHCSNDSGMVLREFFEPGVASQALLGQFQSFDQPSSYYRLNGAISPGEQEDVEGDAEFVFLDSGENNFHQLTGTTAQACEVPYSSRGLMMDTSWNLGNSIQGKHDIDTSTETSQASEDDDDVGIIEPGEKMQLNEKDHMDQQRSPSVENVVCDMEGLASATDELVETGGTEASEDADRKQHGNEKNGNVLPSEENPTMLLQQEPCMAVNQLGPDSEMAVLTSCCTEASEDADVMQNGNEEDKDLPSSEENPTVLLQQDHSMTVNQLDQDSDLVENKEAMCDLQIIRDGLLAKPDEQKPPERIGVSSPHEGEVESQNPDMTGNQLDQGPGMLEHKEAMCDSQIIGDELLAEPDDQKPTKRIGVSFPHEGDVDSQNPDMTGNQSDHAPAMLEHKEAMCDSQIIGDGLLAEQGEHKPTKRIRVSSPHEGEVDSQNPNMAGNQLDQGPVMLEHKEANCNDMQMVEDGLLPDPDEQQPAKKIRLMSPDESKVD</sequence>
<feature type="compositionally biased region" description="Polar residues" evidence="4">
    <location>
        <begin position="550"/>
        <end position="562"/>
    </location>
</feature>
<dbReference type="PANTHER" id="PTHR47764">
    <property type="entry name" value="UBIQUITIN-LIKE-SPECIFIC PROTEASE 2B-RELATED"/>
    <property type="match status" value="1"/>
</dbReference>
<comment type="similarity">
    <text evidence="1">Belongs to the peptidase C48 family.</text>
</comment>
<dbReference type="AlphaFoldDB" id="A0AAV5L9H0"/>
<dbReference type="Pfam" id="PF02902">
    <property type="entry name" value="Peptidase_C48"/>
    <property type="match status" value="1"/>
</dbReference>
<feature type="region of interest" description="Disordered" evidence="4">
    <location>
        <begin position="587"/>
        <end position="620"/>
    </location>
</feature>
<keyword evidence="7" id="KW-1185">Reference proteome</keyword>
<dbReference type="Proteomes" id="UP001054252">
    <property type="component" value="Unassembled WGS sequence"/>
</dbReference>
<protein>
    <recommendedName>
        <fullName evidence="5">Ubiquitin-like protease family profile domain-containing protein</fullName>
    </recommendedName>
</protein>
<keyword evidence="2" id="KW-0645">Protease</keyword>
<feature type="region of interest" description="Disordered" evidence="4">
    <location>
        <begin position="528"/>
        <end position="563"/>
    </location>
</feature>
<dbReference type="InterPro" id="IPR038765">
    <property type="entry name" value="Papain-like_cys_pep_sf"/>
</dbReference>
<proteinExistence type="inferred from homology"/>
<dbReference type="SUPFAM" id="SSF54001">
    <property type="entry name" value="Cysteine proteinases"/>
    <property type="match status" value="1"/>
</dbReference>
<dbReference type="EMBL" id="BPVZ01000101">
    <property type="protein sequence ID" value="GKV33579.1"/>
    <property type="molecule type" value="Genomic_DNA"/>
</dbReference>
<dbReference type="GO" id="GO:0006508">
    <property type="term" value="P:proteolysis"/>
    <property type="evidence" value="ECO:0007669"/>
    <property type="project" value="UniProtKB-KW"/>
</dbReference>
<accession>A0AAV5L9H0</accession>
<keyword evidence="3" id="KW-0378">Hydrolase</keyword>
<name>A0AAV5L9H0_9ROSI</name>
<organism evidence="6 7">
    <name type="scientific">Rubroshorea leprosula</name>
    <dbReference type="NCBI Taxonomy" id="152421"/>
    <lineage>
        <taxon>Eukaryota</taxon>
        <taxon>Viridiplantae</taxon>
        <taxon>Streptophyta</taxon>
        <taxon>Embryophyta</taxon>
        <taxon>Tracheophyta</taxon>
        <taxon>Spermatophyta</taxon>
        <taxon>Magnoliopsida</taxon>
        <taxon>eudicotyledons</taxon>
        <taxon>Gunneridae</taxon>
        <taxon>Pentapetalae</taxon>
        <taxon>rosids</taxon>
        <taxon>malvids</taxon>
        <taxon>Malvales</taxon>
        <taxon>Dipterocarpaceae</taxon>
        <taxon>Rubroshorea</taxon>
    </lineage>
</organism>
<evidence type="ECO:0000256" key="3">
    <source>
        <dbReference type="ARBA" id="ARBA00022801"/>
    </source>
</evidence>
<feature type="compositionally biased region" description="Basic and acidic residues" evidence="4">
    <location>
        <begin position="354"/>
        <end position="363"/>
    </location>
</feature>
<dbReference type="PANTHER" id="PTHR47764:SF2">
    <property type="entry name" value="UBIQUITIN-LIKE PROTEASE FAMILY PROFILE DOMAIN-CONTAINING PROTEIN"/>
    <property type="match status" value="1"/>
</dbReference>
<feature type="region of interest" description="Disordered" evidence="4">
    <location>
        <begin position="469"/>
        <end position="506"/>
    </location>
</feature>
<comment type="caution">
    <text evidence="6">The sequence shown here is derived from an EMBL/GenBank/DDBJ whole genome shotgun (WGS) entry which is preliminary data.</text>
</comment>
<evidence type="ECO:0000259" key="5">
    <source>
        <dbReference type="PROSITE" id="PS50600"/>
    </source>
</evidence>
<gene>
    <name evidence="6" type="ORF">SLEP1_g42068</name>
</gene>
<evidence type="ECO:0000256" key="2">
    <source>
        <dbReference type="ARBA" id="ARBA00022670"/>
    </source>
</evidence>
<evidence type="ECO:0000256" key="1">
    <source>
        <dbReference type="ARBA" id="ARBA00005234"/>
    </source>
</evidence>
<feature type="region of interest" description="Disordered" evidence="4">
    <location>
        <begin position="282"/>
        <end position="302"/>
    </location>
</feature>
<feature type="domain" description="Ubiquitin-like protease family profile" evidence="5">
    <location>
        <begin position="1"/>
        <end position="68"/>
    </location>
</feature>
<feature type="compositionally biased region" description="Polar residues" evidence="4">
    <location>
        <begin position="608"/>
        <end position="620"/>
    </location>
</feature>
<dbReference type="InterPro" id="IPR003653">
    <property type="entry name" value="Peptidase_C48_C"/>
</dbReference>
<dbReference type="Gene3D" id="1.10.418.20">
    <property type="match status" value="1"/>
</dbReference>
<feature type="region of interest" description="Disordered" evidence="4">
    <location>
        <begin position="346"/>
        <end position="372"/>
    </location>
</feature>
<reference evidence="6 7" key="1">
    <citation type="journal article" date="2021" name="Commun. Biol.">
        <title>The genome of Shorea leprosula (Dipterocarpaceae) highlights the ecological relevance of drought in aseasonal tropical rainforests.</title>
        <authorList>
            <person name="Ng K.K.S."/>
            <person name="Kobayashi M.J."/>
            <person name="Fawcett J.A."/>
            <person name="Hatakeyama M."/>
            <person name="Paape T."/>
            <person name="Ng C.H."/>
            <person name="Ang C.C."/>
            <person name="Tnah L.H."/>
            <person name="Lee C.T."/>
            <person name="Nishiyama T."/>
            <person name="Sese J."/>
            <person name="O'Brien M.J."/>
            <person name="Copetti D."/>
            <person name="Mohd Noor M.I."/>
            <person name="Ong R.C."/>
            <person name="Putra M."/>
            <person name="Sireger I.Z."/>
            <person name="Indrioko S."/>
            <person name="Kosugi Y."/>
            <person name="Izuno A."/>
            <person name="Isagi Y."/>
            <person name="Lee S.L."/>
            <person name="Shimizu K.K."/>
        </authorList>
    </citation>
    <scope>NUCLEOTIDE SEQUENCE [LARGE SCALE GENOMIC DNA]</scope>
    <source>
        <strain evidence="6">214</strain>
    </source>
</reference>
<feature type="compositionally biased region" description="Polar residues" evidence="4">
    <location>
        <begin position="492"/>
        <end position="504"/>
    </location>
</feature>
<evidence type="ECO:0000313" key="7">
    <source>
        <dbReference type="Proteomes" id="UP001054252"/>
    </source>
</evidence>
<dbReference type="GO" id="GO:0008234">
    <property type="term" value="F:cysteine-type peptidase activity"/>
    <property type="evidence" value="ECO:0007669"/>
    <property type="project" value="InterPro"/>
</dbReference>
<feature type="region of interest" description="Disordered" evidence="4">
    <location>
        <begin position="639"/>
        <end position="667"/>
    </location>
</feature>
<evidence type="ECO:0000313" key="6">
    <source>
        <dbReference type="EMBL" id="GKV33579.1"/>
    </source>
</evidence>
<evidence type="ECO:0000256" key="4">
    <source>
        <dbReference type="SAM" id="MobiDB-lite"/>
    </source>
</evidence>
<dbReference type="PROSITE" id="PS50600">
    <property type="entry name" value="ULP_PROTEASE"/>
    <property type="match status" value="1"/>
</dbReference>